<gene>
    <name evidence="1" type="ORF">SAMN02746066_03831</name>
</gene>
<name>A0A1M7MHS0_9FIRM</name>
<accession>A0A1M7MHS0</accession>
<sequence>MLKKLKNSLVVLFLLGAIVLPLSNSKNFNNTTNKQNTNTAIQLCVPSDQHDIK</sequence>
<dbReference type="AlphaFoldDB" id="A0A1M7MHS0"/>
<dbReference type="Proteomes" id="UP000184038">
    <property type="component" value="Unassembled WGS sequence"/>
</dbReference>
<reference evidence="1 2" key="1">
    <citation type="submission" date="2016-11" db="EMBL/GenBank/DDBJ databases">
        <authorList>
            <person name="Jaros S."/>
            <person name="Januszkiewicz K."/>
            <person name="Wedrychowicz H."/>
        </authorList>
    </citation>
    <scope>NUCLEOTIDE SEQUENCE [LARGE SCALE GENOMIC DNA]</scope>
    <source>
        <strain evidence="1 2">DSM 15930</strain>
    </source>
</reference>
<dbReference type="RefSeq" id="WP_170865535.1">
    <property type="nucleotide sequence ID" value="NZ_FRCP01000021.1"/>
</dbReference>
<evidence type="ECO:0000313" key="2">
    <source>
        <dbReference type="Proteomes" id="UP000184038"/>
    </source>
</evidence>
<proteinExistence type="predicted"/>
<dbReference type="EMBL" id="FRCP01000021">
    <property type="protein sequence ID" value="SHM90500.1"/>
    <property type="molecule type" value="Genomic_DNA"/>
</dbReference>
<evidence type="ECO:0000313" key="1">
    <source>
        <dbReference type="EMBL" id="SHM90500.1"/>
    </source>
</evidence>
<organism evidence="1 2">
    <name type="scientific">Anaerosporobacter mobilis DSM 15930</name>
    <dbReference type="NCBI Taxonomy" id="1120996"/>
    <lineage>
        <taxon>Bacteria</taxon>
        <taxon>Bacillati</taxon>
        <taxon>Bacillota</taxon>
        <taxon>Clostridia</taxon>
        <taxon>Lachnospirales</taxon>
        <taxon>Lachnospiraceae</taxon>
        <taxon>Anaerosporobacter</taxon>
    </lineage>
</organism>
<protein>
    <submittedName>
        <fullName evidence="1">Uncharacterized protein</fullName>
    </submittedName>
</protein>
<keyword evidence="2" id="KW-1185">Reference proteome</keyword>